<proteinExistence type="predicted"/>
<name>A0A3B1C9Y3_9ZZZZ</name>
<reference evidence="2" key="1">
    <citation type="submission" date="2018-06" db="EMBL/GenBank/DDBJ databases">
        <authorList>
            <person name="Zhirakovskaya E."/>
        </authorList>
    </citation>
    <scope>NUCLEOTIDE SEQUENCE</scope>
</reference>
<dbReference type="Pfam" id="PF09538">
    <property type="entry name" value="FYDLN_acid"/>
    <property type="match status" value="1"/>
</dbReference>
<dbReference type="EMBL" id="UOGB01000273">
    <property type="protein sequence ID" value="VAX23471.1"/>
    <property type="molecule type" value="Genomic_DNA"/>
</dbReference>
<gene>
    <name evidence="2" type="ORF">MNBD_NITROSPINAE03-214</name>
</gene>
<organism evidence="2">
    <name type="scientific">hydrothermal vent metagenome</name>
    <dbReference type="NCBI Taxonomy" id="652676"/>
    <lineage>
        <taxon>unclassified sequences</taxon>
        <taxon>metagenomes</taxon>
        <taxon>ecological metagenomes</taxon>
    </lineage>
</organism>
<evidence type="ECO:0000256" key="1">
    <source>
        <dbReference type="SAM" id="MobiDB-lite"/>
    </source>
</evidence>
<feature type="region of interest" description="Disordered" evidence="1">
    <location>
        <begin position="60"/>
        <end position="97"/>
    </location>
</feature>
<accession>A0A3B1C9Y3</accession>
<protein>
    <recommendedName>
        <fullName evidence="3">TIGR02300 family protein</fullName>
    </recommendedName>
</protein>
<evidence type="ECO:0008006" key="3">
    <source>
        <dbReference type="Google" id="ProtNLM"/>
    </source>
</evidence>
<dbReference type="InterPro" id="IPR012644">
    <property type="entry name" value="CHP02300_FYDLN_acid"/>
</dbReference>
<sequence length="97" mass="10904">MTHPKYGKKFTCFHCATKFYNMGAPKPICPKCGSNQKRAPKGQAGKTARQVEVPAFETEEENLVETTDDFPIKEEVDESFDPDSDHLSVDTVSDQDY</sequence>
<evidence type="ECO:0000313" key="2">
    <source>
        <dbReference type="EMBL" id="VAX23471.1"/>
    </source>
</evidence>
<dbReference type="AlphaFoldDB" id="A0A3B1C9Y3"/>